<dbReference type="InterPro" id="IPR036412">
    <property type="entry name" value="HAD-like_sf"/>
</dbReference>
<dbReference type="InterPro" id="IPR023214">
    <property type="entry name" value="HAD_sf"/>
</dbReference>
<evidence type="ECO:0000313" key="4">
    <source>
        <dbReference type="EMBL" id="KYG31996.1"/>
    </source>
</evidence>
<dbReference type="NCBIfam" id="TIGR01549">
    <property type="entry name" value="HAD-SF-IA-v1"/>
    <property type="match status" value="1"/>
</dbReference>
<dbReference type="NCBIfam" id="TIGR01509">
    <property type="entry name" value="HAD-SF-IA-v3"/>
    <property type="match status" value="1"/>
</dbReference>
<dbReference type="RefSeq" id="WP_045486080.1">
    <property type="nucleotide sequence ID" value="NZ_LTAO01000012.1"/>
</dbReference>
<dbReference type="Proteomes" id="UP000075806">
    <property type="component" value="Unassembled WGS sequence"/>
</dbReference>
<keyword evidence="5" id="KW-1185">Reference proteome</keyword>
<organism evidence="4 5">
    <name type="scientific">Alkalihalobacillus trypoxylicola</name>
    <dbReference type="NCBI Taxonomy" id="519424"/>
    <lineage>
        <taxon>Bacteria</taxon>
        <taxon>Bacillati</taxon>
        <taxon>Bacillota</taxon>
        <taxon>Bacilli</taxon>
        <taxon>Bacillales</taxon>
        <taxon>Bacillaceae</taxon>
        <taxon>Alkalihalobacillus</taxon>
    </lineage>
</organism>
<dbReference type="STRING" id="519424.AZF04_04280"/>
<dbReference type="InterPro" id="IPR006549">
    <property type="entry name" value="HAD-SF_hydro_IIIA"/>
</dbReference>
<dbReference type="InterPro" id="IPR006439">
    <property type="entry name" value="HAD-SF_hydro_IA"/>
</dbReference>
<proteinExistence type="predicted"/>
<keyword evidence="2" id="KW-0378">Hydrolase</keyword>
<accession>A0A162E7Y3</accession>
<protein>
    <recommendedName>
        <fullName evidence="6">HAD family hydrolase</fullName>
    </recommendedName>
</protein>
<dbReference type="GO" id="GO:0008962">
    <property type="term" value="F:phosphatidylglycerophosphatase activity"/>
    <property type="evidence" value="ECO:0007669"/>
    <property type="project" value="InterPro"/>
</dbReference>
<evidence type="ECO:0000256" key="1">
    <source>
        <dbReference type="ARBA" id="ARBA00001946"/>
    </source>
</evidence>
<dbReference type="PANTHER" id="PTHR46470">
    <property type="entry name" value="N-ACYLNEURAMINATE-9-PHOSPHATASE"/>
    <property type="match status" value="1"/>
</dbReference>
<evidence type="ECO:0000256" key="3">
    <source>
        <dbReference type="ARBA" id="ARBA00022842"/>
    </source>
</evidence>
<keyword evidence="3" id="KW-0460">Magnesium</keyword>
<gene>
    <name evidence="4" type="ORF">AZF04_04280</name>
</gene>
<evidence type="ECO:0000256" key="2">
    <source>
        <dbReference type="ARBA" id="ARBA00022801"/>
    </source>
</evidence>
<reference evidence="4" key="1">
    <citation type="submission" date="2016-02" db="EMBL/GenBank/DDBJ databases">
        <title>Genome sequence of Bacillus trypoxylicola KCTC 13244(T).</title>
        <authorList>
            <person name="Jeong H."/>
            <person name="Park S.-H."/>
            <person name="Choi S.-K."/>
        </authorList>
    </citation>
    <scope>NUCLEOTIDE SEQUENCE [LARGE SCALE GENOMIC DNA]</scope>
    <source>
        <strain evidence="4">KCTC 13244</strain>
    </source>
</reference>
<dbReference type="CDD" id="cd16416">
    <property type="entry name" value="HAD_BsYqeG-like"/>
    <property type="match status" value="1"/>
</dbReference>
<dbReference type="AlphaFoldDB" id="A0A162E7Y3"/>
<dbReference type="SUPFAM" id="SSF56784">
    <property type="entry name" value="HAD-like"/>
    <property type="match status" value="1"/>
</dbReference>
<evidence type="ECO:0008006" key="6">
    <source>
        <dbReference type="Google" id="ProtNLM"/>
    </source>
</evidence>
<dbReference type="InterPro" id="IPR051400">
    <property type="entry name" value="HAD-like_hydrolase"/>
</dbReference>
<comment type="caution">
    <text evidence="4">The sequence shown here is derived from an EMBL/GenBank/DDBJ whole genome shotgun (WGS) entry which is preliminary data.</text>
</comment>
<dbReference type="EMBL" id="LTAO01000012">
    <property type="protein sequence ID" value="KYG31996.1"/>
    <property type="molecule type" value="Genomic_DNA"/>
</dbReference>
<dbReference type="GO" id="GO:0044281">
    <property type="term" value="P:small molecule metabolic process"/>
    <property type="evidence" value="ECO:0007669"/>
    <property type="project" value="UniProtKB-ARBA"/>
</dbReference>
<name>A0A162E7Y3_9BACI</name>
<dbReference type="OrthoDB" id="9787572at2"/>
<dbReference type="InterPro" id="IPR010021">
    <property type="entry name" value="PGPP1/Gep4"/>
</dbReference>
<comment type="cofactor">
    <cofactor evidence="1">
        <name>Mg(2+)</name>
        <dbReference type="ChEBI" id="CHEBI:18420"/>
    </cofactor>
</comment>
<dbReference type="Pfam" id="PF09419">
    <property type="entry name" value="PGP_phosphatase"/>
    <property type="match status" value="1"/>
</dbReference>
<dbReference type="Gene3D" id="3.40.50.1000">
    <property type="entry name" value="HAD superfamily/HAD-like"/>
    <property type="match status" value="1"/>
</dbReference>
<dbReference type="InterPro" id="IPR027706">
    <property type="entry name" value="PGP_Pase"/>
</dbReference>
<dbReference type="NCBIfam" id="TIGR01668">
    <property type="entry name" value="YqeG_hyp_ppase"/>
    <property type="match status" value="1"/>
</dbReference>
<dbReference type="NCBIfam" id="TIGR01662">
    <property type="entry name" value="HAD-SF-IIIA"/>
    <property type="match status" value="1"/>
</dbReference>
<dbReference type="FunFam" id="3.40.50.1000:FF:000067">
    <property type="entry name" value="HAD phosphatase, family IIIA"/>
    <property type="match status" value="1"/>
</dbReference>
<sequence length="173" mass="20011">MFKNLFPNQYVKSIYEINLTELKELGIKGVITDLDNTLVEWDRALATTEVKEWFKTIEKLDMKITIVSNNNERRVKAFSDPEKVVYIHSAKKPMRRSFLRASKEMGLKPSEVVVVGDQIFTDVLGGNRAGLQTILVVPVAKTDGFFTRFNRKMERVVLNQMRKKGLIQWEEES</sequence>
<evidence type="ECO:0000313" key="5">
    <source>
        <dbReference type="Proteomes" id="UP000075806"/>
    </source>
</evidence>